<evidence type="ECO:0000259" key="8">
    <source>
        <dbReference type="Pfam" id="PF06472"/>
    </source>
</evidence>
<organism evidence="9 10">
    <name type="scientific">Perkinsus olseni</name>
    <name type="common">Perkinsus atlanticus</name>
    <dbReference type="NCBI Taxonomy" id="32597"/>
    <lineage>
        <taxon>Eukaryota</taxon>
        <taxon>Sar</taxon>
        <taxon>Alveolata</taxon>
        <taxon>Perkinsozoa</taxon>
        <taxon>Perkinsea</taxon>
        <taxon>Perkinsida</taxon>
        <taxon>Perkinsidae</taxon>
        <taxon>Perkinsus</taxon>
    </lineage>
</organism>
<evidence type="ECO:0000256" key="3">
    <source>
        <dbReference type="ARBA" id="ARBA00022692"/>
    </source>
</evidence>
<dbReference type="PANTHER" id="PTHR11384">
    <property type="entry name" value="ATP-BINDING CASSETTE, SUB-FAMILY D MEMBER"/>
    <property type="match status" value="1"/>
</dbReference>
<feature type="non-terminal residue" evidence="9">
    <location>
        <position position="1"/>
    </location>
</feature>
<keyword evidence="5 6" id="KW-0472">Membrane</keyword>
<reference evidence="9 10" key="1">
    <citation type="submission" date="2020-04" db="EMBL/GenBank/DDBJ databases">
        <title>Perkinsus olseni comparative genomics.</title>
        <authorList>
            <person name="Bogema D.R."/>
        </authorList>
    </citation>
    <scope>NUCLEOTIDE SEQUENCE [LARGE SCALE GENOMIC DNA]</scope>
    <source>
        <strain evidence="9">ATCC PRA-205</strain>
    </source>
</reference>
<evidence type="ECO:0000256" key="5">
    <source>
        <dbReference type="ARBA" id="ARBA00023136"/>
    </source>
</evidence>
<dbReference type="Proteomes" id="UP000574390">
    <property type="component" value="Unassembled WGS sequence"/>
</dbReference>
<dbReference type="EMBL" id="JABANM010011144">
    <property type="protein sequence ID" value="KAF4738161.1"/>
    <property type="molecule type" value="Genomic_DNA"/>
</dbReference>
<dbReference type="GO" id="GO:0016887">
    <property type="term" value="F:ATP hydrolysis activity"/>
    <property type="evidence" value="ECO:0007669"/>
    <property type="project" value="InterPro"/>
</dbReference>
<keyword evidence="3 6" id="KW-0812">Transmembrane</keyword>
<dbReference type="GO" id="GO:0016020">
    <property type="term" value="C:membrane"/>
    <property type="evidence" value="ECO:0007669"/>
    <property type="project" value="InterPro"/>
</dbReference>
<dbReference type="GO" id="GO:0005524">
    <property type="term" value="F:ATP binding"/>
    <property type="evidence" value="ECO:0007669"/>
    <property type="project" value="UniProtKB-KW"/>
</dbReference>
<dbReference type="Gene3D" id="3.40.50.300">
    <property type="entry name" value="P-loop containing nucleotide triphosphate hydrolases"/>
    <property type="match status" value="1"/>
</dbReference>
<evidence type="ECO:0000313" key="9">
    <source>
        <dbReference type="EMBL" id="KAF4738161.1"/>
    </source>
</evidence>
<comment type="similarity">
    <text evidence="1">Belongs to the ABC transporter superfamily. ABCD family. Peroxisomal fatty acyl CoA transporter (TC 3.A.1.203) subfamily.</text>
</comment>
<feature type="domain" description="ABC transporter" evidence="7">
    <location>
        <begin position="234"/>
        <end position="371"/>
    </location>
</feature>
<keyword evidence="9" id="KW-0067">ATP-binding</keyword>
<keyword evidence="2" id="KW-0813">Transport</keyword>
<feature type="transmembrane region" description="Helical" evidence="6">
    <location>
        <begin position="149"/>
        <end position="170"/>
    </location>
</feature>
<dbReference type="PANTHER" id="PTHR11384:SF59">
    <property type="entry name" value="LYSOSOMAL COBALAMIN TRANSPORTER ABCD4"/>
    <property type="match status" value="1"/>
</dbReference>
<sequence>MKAVDLVVYAGALMAQHGPWPVLVMLLYLFSTIKITTELQATRQEMLMESAHLESTVNEALTRAVRHRESISAWQGRGYLETKQIFAQLDLLQRSKSSRAWFDLLLGFMSTLGSKYIGSALGFWLTSYPYIASRNRRFAHMSTRPSEDYFGIISYFWTARIMMNLCTAFVQFMDDRASQEAGDKLHAKIHKLHQLLVTAPSTLPKAHRKFKVRMTNVSLKGVTIQSPSGPILVQSLTLDLNPGCCIALSGPSGSGKSALLRTLNGTWPICIGELARPKHGVMLVPQKLYMLRESSAKQQIAVLGHDLQLVDAVALESYFGVLLGSFRYPDGPPESSADEDRVAQCMRICELDRLSGRHTLSEAEQERVVLA</sequence>
<dbReference type="InterPro" id="IPR027417">
    <property type="entry name" value="P-loop_NTPase"/>
</dbReference>
<keyword evidence="4 6" id="KW-1133">Transmembrane helix</keyword>
<evidence type="ECO:0000256" key="2">
    <source>
        <dbReference type="ARBA" id="ARBA00022448"/>
    </source>
</evidence>
<accession>A0A7J6SZI2</accession>
<dbReference type="AlphaFoldDB" id="A0A7J6SZI2"/>
<dbReference type="InterPro" id="IPR050835">
    <property type="entry name" value="ABC_transporter_sub-D"/>
</dbReference>
<protein>
    <submittedName>
        <fullName evidence="9">ATP-binding cassette sub- D member 2</fullName>
    </submittedName>
</protein>
<feature type="transmembrane region" description="Helical" evidence="6">
    <location>
        <begin position="6"/>
        <end position="30"/>
    </location>
</feature>
<evidence type="ECO:0000313" key="10">
    <source>
        <dbReference type="Proteomes" id="UP000574390"/>
    </source>
</evidence>
<comment type="caution">
    <text evidence="9">The sequence shown here is derived from an EMBL/GenBank/DDBJ whole genome shotgun (WGS) entry which is preliminary data.</text>
</comment>
<dbReference type="GO" id="GO:0140359">
    <property type="term" value="F:ABC-type transporter activity"/>
    <property type="evidence" value="ECO:0007669"/>
    <property type="project" value="InterPro"/>
</dbReference>
<evidence type="ECO:0000256" key="1">
    <source>
        <dbReference type="ARBA" id="ARBA00008575"/>
    </source>
</evidence>
<name>A0A7J6SZI2_PEROL</name>
<proteinExistence type="inferred from homology"/>
<evidence type="ECO:0000256" key="6">
    <source>
        <dbReference type="SAM" id="Phobius"/>
    </source>
</evidence>
<dbReference type="Pfam" id="PF00005">
    <property type="entry name" value="ABC_tran"/>
    <property type="match status" value="1"/>
</dbReference>
<evidence type="ECO:0000256" key="4">
    <source>
        <dbReference type="ARBA" id="ARBA00022989"/>
    </source>
</evidence>
<dbReference type="InterPro" id="IPR011527">
    <property type="entry name" value="ABC1_TM_dom"/>
</dbReference>
<feature type="domain" description="ABC transmembrane type-1" evidence="8">
    <location>
        <begin position="4"/>
        <end position="130"/>
    </location>
</feature>
<evidence type="ECO:0000259" key="7">
    <source>
        <dbReference type="Pfam" id="PF00005"/>
    </source>
</evidence>
<dbReference type="Pfam" id="PF06472">
    <property type="entry name" value="ABC_membrane_2"/>
    <property type="match status" value="1"/>
</dbReference>
<dbReference type="SUPFAM" id="SSF52540">
    <property type="entry name" value="P-loop containing nucleoside triphosphate hydrolases"/>
    <property type="match status" value="1"/>
</dbReference>
<gene>
    <name evidence="9" type="primary">ABCD2_1</name>
    <name evidence="9" type="ORF">FOZ62_003446</name>
</gene>
<keyword evidence="9" id="KW-0547">Nucleotide-binding</keyword>
<feature type="transmembrane region" description="Helical" evidence="6">
    <location>
        <begin position="104"/>
        <end position="129"/>
    </location>
</feature>
<dbReference type="InterPro" id="IPR003439">
    <property type="entry name" value="ABC_transporter-like_ATP-bd"/>
</dbReference>